<dbReference type="AlphaFoldDB" id="A0A517Z0P6"/>
<proteinExistence type="predicted"/>
<feature type="transmembrane region" description="Helical" evidence="1">
    <location>
        <begin position="26"/>
        <end position="48"/>
    </location>
</feature>
<protein>
    <recommendedName>
        <fullName evidence="4">Squalene cyclase C-terminal domain-containing protein</fullName>
    </recommendedName>
</protein>
<organism evidence="2 3">
    <name type="scientific">Maioricimonas rarisocia</name>
    <dbReference type="NCBI Taxonomy" id="2528026"/>
    <lineage>
        <taxon>Bacteria</taxon>
        <taxon>Pseudomonadati</taxon>
        <taxon>Planctomycetota</taxon>
        <taxon>Planctomycetia</taxon>
        <taxon>Planctomycetales</taxon>
        <taxon>Planctomycetaceae</taxon>
        <taxon>Maioricimonas</taxon>
    </lineage>
</organism>
<name>A0A517Z0P6_9PLAN</name>
<keyword evidence="3" id="KW-1185">Reference proteome</keyword>
<dbReference type="KEGG" id="mri:Mal4_03340"/>
<dbReference type="SUPFAM" id="SSF48239">
    <property type="entry name" value="Terpenoid cyclases/Protein prenyltransferases"/>
    <property type="match status" value="1"/>
</dbReference>
<evidence type="ECO:0000313" key="2">
    <source>
        <dbReference type="EMBL" id="QDU36051.1"/>
    </source>
</evidence>
<evidence type="ECO:0000313" key="3">
    <source>
        <dbReference type="Proteomes" id="UP000320496"/>
    </source>
</evidence>
<dbReference type="InterPro" id="IPR008930">
    <property type="entry name" value="Terpenoid_cyclase/PrenylTrfase"/>
</dbReference>
<evidence type="ECO:0000256" key="1">
    <source>
        <dbReference type="SAM" id="Phobius"/>
    </source>
</evidence>
<sequence length="493" mass="54312">MTRPDLSPSDRTGGRWQLQFDALGGWGISLVVHTMLLLLLALVVLPIVPAEQERILTVSTVENDSEPVVDVVEIQPQEIIEGSTSIAAEAVDAVNLAETPSPVTVNVDRKSLSLPPSLAELLGPEVDRQSDFAGRSEAARAALVRGFGGTTASEAAVTSGLRWLAEHQNADGSWNFAHSREECQEDCTGDGLLDNRPVAATSMALLCFLGAGHTHEEGKYRRVVRDGVRYLMRRREFSEYGIDFRNGAGTSAMYSHGLATIALCEAYGLSGDALLKRPAQLAVNFIVNAQDPAIGGWRYQFRPPDAVGDTSVVGWQVMALASARIAGLDVPRKSRQRAMRFLDSVQLEDGVYYGYVKPQRKASTTAIGLLCRLYLGWATDRPAVHRGVEFLAGRGPDRNNMYYNYYATQVLHHTGGEAWVRWNESMRAWLVRTQERDGHAAGSWRIRNGTGSLRDPHAKTGGRLYITCLAILTLEVYYRHLPLYQRQSVQAEM</sequence>
<keyword evidence="1" id="KW-0812">Transmembrane</keyword>
<accession>A0A517Z0P6</accession>
<keyword evidence="1" id="KW-1133">Transmembrane helix</keyword>
<dbReference type="OrthoDB" id="238862at2"/>
<reference evidence="2 3" key="1">
    <citation type="submission" date="2019-02" db="EMBL/GenBank/DDBJ databases">
        <title>Deep-cultivation of Planctomycetes and their phenomic and genomic characterization uncovers novel biology.</title>
        <authorList>
            <person name="Wiegand S."/>
            <person name="Jogler M."/>
            <person name="Boedeker C."/>
            <person name="Pinto D."/>
            <person name="Vollmers J."/>
            <person name="Rivas-Marin E."/>
            <person name="Kohn T."/>
            <person name="Peeters S.H."/>
            <person name="Heuer A."/>
            <person name="Rast P."/>
            <person name="Oberbeckmann S."/>
            <person name="Bunk B."/>
            <person name="Jeske O."/>
            <person name="Meyerdierks A."/>
            <person name="Storesund J.E."/>
            <person name="Kallscheuer N."/>
            <person name="Luecker S."/>
            <person name="Lage O.M."/>
            <person name="Pohl T."/>
            <person name="Merkel B.J."/>
            <person name="Hornburger P."/>
            <person name="Mueller R.-W."/>
            <person name="Bruemmer F."/>
            <person name="Labrenz M."/>
            <person name="Spormann A.M."/>
            <person name="Op den Camp H."/>
            <person name="Overmann J."/>
            <person name="Amann R."/>
            <person name="Jetten M.S.M."/>
            <person name="Mascher T."/>
            <person name="Medema M.H."/>
            <person name="Devos D.P."/>
            <person name="Kaster A.-K."/>
            <person name="Ovreas L."/>
            <person name="Rohde M."/>
            <person name="Galperin M.Y."/>
            <person name="Jogler C."/>
        </authorList>
    </citation>
    <scope>NUCLEOTIDE SEQUENCE [LARGE SCALE GENOMIC DNA]</scope>
    <source>
        <strain evidence="2 3">Mal4</strain>
    </source>
</reference>
<dbReference type="Gene3D" id="1.50.10.20">
    <property type="match status" value="2"/>
</dbReference>
<gene>
    <name evidence="2" type="ORF">Mal4_03340</name>
</gene>
<evidence type="ECO:0008006" key="4">
    <source>
        <dbReference type="Google" id="ProtNLM"/>
    </source>
</evidence>
<dbReference type="RefSeq" id="WP_145366756.1">
    <property type="nucleotide sequence ID" value="NZ_CP036275.1"/>
</dbReference>
<dbReference type="CDD" id="cd00688">
    <property type="entry name" value="ISOPREN_C2_like"/>
    <property type="match status" value="1"/>
</dbReference>
<dbReference type="EMBL" id="CP036275">
    <property type="protein sequence ID" value="QDU36051.1"/>
    <property type="molecule type" value="Genomic_DNA"/>
</dbReference>
<keyword evidence="1" id="KW-0472">Membrane</keyword>
<dbReference type="Proteomes" id="UP000320496">
    <property type="component" value="Chromosome"/>
</dbReference>